<organism evidence="2 3">
    <name type="scientific">Theileria equi strain WA</name>
    <dbReference type="NCBI Taxonomy" id="1537102"/>
    <lineage>
        <taxon>Eukaryota</taxon>
        <taxon>Sar</taxon>
        <taxon>Alveolata</taxon>
        <taxon>Apicomplexa</taxon>
        <taxon>Aconoidasida</taxon>
        <taxon>Piroplasmida</taxon>
        <taxon>Theileriidae</taxon>
        <taxon>Theileria</taxon>
    </lineage>
</organism>
<dbReference type="RefSeq" id="XP_004832493.1">
    <property type="nucleotide sequence ID" value="XM_004832436.1"/>
</dbReference>
<dbReference type="GeneID" id="15802705"/>
<protein>
    <submittedName>
        <fullName evidence="2">Uncharacterized protein</fullName>
    </submittedName>
</protein>
<accession>L1LCH2</accession>
<evidence type="ECO:0000313" key="3">
    <source>
        <dbReference type="Proteomes" id="UP000031512"/>
    </source>
</evidence>
<name>L1LCH2_THEEQ</name>
<sequence length="500" mass="55896">MSSMVTDEEKKKKEGLQIAATFISGIAFFQIFHVAFSSSKFTLLRFRIPPSHMSVYVNRMVISYRISTFCGVLLSTICDLASSKRSDLIHRCLFSMFFGCHILLLCTYHTGGEQGHLTLFYWIIAISAFFVGSSYIMAVRIVAGNIRYLLVGLPMSRILMFFYQLSFLFIWEVFGLSNAHFWLVQWQIIFATFLCVLTACLWIPAYEIGGDCASQPGGVSNGGESPETGPKDAGWKDFGETLIKATSPFLMSILGYGTQNVFYPGISPYKLVGIDKGSKIVMANMFISSIASFTILGLASSNKGPNRPWNGGNQAWLWHGAWGFFGIQMFCGILFLHAMHYPMSSISRMIRDSAWTLGFLTVLYNSCVELTYGIGTNGSAKQGGNAISKVNTMRLFILVAMQISSASLGDGYVKIYSQYSKDPSNWPTKHFTTKKAFWFWTWNATKVAFGRLKCAFSTDLRSEVIGKKGHLFIVYEDEMDNSSKPTKAKDPKVMKIVHDI</sequence>
<keyword evidence="1" id="KW-0812">Transmembrane</keyword>
<feature type="transmembrane region" description="Helical" evidence="1">
    <location>
        <begin position="148"/>
        <end position="171"/>
    </location>
</feature>
<feature type="transmembrane region" description="Helical" evidence="1">
    <location>
        <begin position="117"/>
        <end position="136"/>
    </location>
</feature>
<feature type="transmembrane region" description="Helical" evidence="1">
    <location>
        <begin position="320"/>
        <end position="341"/>
    </location>
</feature>
<keyword evidence="3" id="KW-1185">Reference proteome</keyword>
<feature type="transmembrane region" description="Helical" evidence="1">
    <location>
        <begin position="92"/>
        <end position="111"/>
    </location>
</feature>
<evidence type="ECO:0000256" key="1">
    <source>
        <dbReference type="SAM" id="Phobius"/>
    </source>
</evidence>
<keyword evidence="1" id="KW-1133">Transmembrane helix</keyword>
<feature type="transmembrane region" description="Helical" evidence="1">
    <location>
        <begin position="16"/>
        <end position="36"/>
    </location>
</feature>
<feature type="transmembrane region" description="Helical" evidence="1">
    <location>
        <begin position="280"/>
        <end position="300"/>
    </location>
</feature>
<proteinExistence type="predicted"/>
<dbReference type="AlphaFoldDB" id="L1LCH2"/>
<dbReference type="Proteomes" id="UP000031512">
    <property type="component" value="Unassembled WGS sequence"/>
</dbReference>
<keyword evidence="1" id="KW-0472">Membrane</keyword>
<dbReference type="STRING" id="1537102.L1LCH2"/>
<reference evidence="2 3" key="1">
    <citation type="journal article" date="2012" name="BMC Genomics">
        <title>Comparative genomic analysis and phylogenetic position of Theileria equi.</title>
        <authorList>
            <person name="Kappmeyer L.S."/>
            <person name="Thiagarajan M."/>
            <person name="Herndon D.R."/>
            <person name="Ramsay J.D."/>
            <person name="Caler E."/>
            <person name="Djikeng A."/>
            <person name="Gillespie J.J."/>
            <person name="Lau A.O."/>
            <person name="Roalson E.H."/>
            <person name="Silva J.C."/>
            <person name="Silva M.G."/>
            <person name="Suarez C.E."/>
            <person name="Ueti M.W."/>
            <person name="Nene V.M."/>
            <person name="Mealey R.H."/>
            <person name="Knowles D.P."/>
            <person name="Brayton K.A."/>
        </authorList>
    </citation>
    <scope>NUCLEOTIDE SEQUENCE [LARGE SCALE GENOMIC DNA]</scope>
    <source>
        <strain evidence="2 3">WA</strain>
    </source>
</reference>
<dbReference type="VEuPathDB" id="PiroplasmaDB:BEWA_016020"/>
<dbReference type="OrthoDB" id="364817at2759"/>
<dbReference type="KEGG" id="beq:BEWA_016020"/>
<gene>
    <name evidence="2" type="ORF">BEWA_016020</name>
</gene>
<evidence type="ECO:0000313" key="2">
    <source>
        <dbReference type="EMBL" id="EKX73041.1"/>
    </source>
</evidence>
<comment type="caution">
    <text evidence="2">The sequence shown here is derived from an EMBL/GenBank/DDBJ whole genome shotgun (WGS) entry which is preliminary data.</text>
</comment>
<dbReference type="EMBL" id="ACOU01000004">
    <property type="protein sequence ID" value="EKX73041.1"/>
    <property type="molecule type" value="Genomic_DNA"/>
</dbReference>
<feature type="transmembrane region" description="Helical" evidence="1">
    <location>
        <begin position="183"/>
        <end position="203"/>
    </location>
</feature>